<feature type="transmembrane region" description="Helical" evidence="1">
    <location>
        <begin position="18"/>
        <end position="38"/>
    </location>
</feature>
<keyword evidence="3" id="KW-1185">Reference proteome</keyword>
<proteinExistence type="predicted"/>
<evidence type="ECO:0000313" key="3">
    <source>
        <dbReference type="Proteomes" id="UP000658278"/>
    </source>
</evidence>
<comment type="caution">
    <text evidence="2">The sequence shown here is derived from an EMBL/GenBank/DDBJ whole genome shotgun (WGS) entry which is preliminary data.</text>
</comment>
<dbReference type="GO" id="GO:0005548">
    <property type="term" value="F:phospholipid transporter activity"/>
    <property type="evidence" value="ECO:0007669"/>
    <property type="project" value="TreeGrafter"/>
</dbReference>
<protein>
    <submittedName>
        <fullName evidence="2">ABC transporter permease</fullName>
    </submittedName>
</protein>
<feature type="transmembrane region" description="Helical" evidence="1">
    <location>
        <begin position="98"/>
        <end position="121"/>
    </location>
</feature>
<feature type="transmembrane region" description="Helical" evidence="1">
    <location>
        <begin position="181"/>
        <end position="199"/>
    </location>
</feature>
<feature type="transmembrane region" description="Helical" evidence="1">
    <location>
        <begin position="141"/>
        <end position="161"/>
    </location>
</feature>
<feature type="transmembrane region" description="Helical" evidence="1">
    <location>
        <begin position="206"/>
        <end position="224"/>
    </location>
</feature>
<feature type="transmembrane region" description="Helical" evidence="1">
    <location>
        <begin position="50"/>
        <end position="72"/>
    </location>
</feature>
<keyword evidence="1" id="KW-1133">Transmembrane helix</keyword>
<evidence type="ECO:0000256" key="1">
    <source>
        <dbReference type="SAM" id="Phobius"/>
    </source>
</evidence>
<dbReference type="EMBL" id="JAENII010000003">
    <property type="protein sequence ID" value="MBK1826489.1"/>
    <property type="molecule type" value="Genomic_DNA"/>
</dbReference>
<dbReference type="GO" id="GO:0043190">
    <property type="term" value="C:ATP-binding cassette (ABC) transporter complex"/>
    <property type="evidence" value="ECO:0007669"/>
    <property type="project" value="InterPro"/>
</dbReference>
<dbReference type="AlphaFoldDB" id="A0A934VDP6"/>
<dbReference type="RefSeq" id="WP_200277499.1">
    <property type="nucleotide sequence ID" value="NZ_JAENII010000003.1"/>
</dbReference>
<dbReference type="InterPro" id="IPR030802">
    <property type="entry name" value="Permease_MalE"/>
</dbReference>
<keyword evidence="1" id="KW-0812">Transmembrane</keyword>
<dbReference type="Pfam" id="PF02405">
    <property type="entry name" value="MlaE"/>
    <property type="match status" value="1"/>
</dbReference>
<organism evidence="2 3">
    <name type="scientific">Haloferula rosea</name>
    <dbReference type="NCBI Taxonomy" id="490093"/>
    <lineage>
        <taxon>Bacteria</taxon>
        <taxon>Pseudomonadati</taxon>
        <taxon>Verrucomicrobiota</taxon>
        <taxon>Verrucomicrobiia</taxon>
        <taxon>Verrucomicrobiales</taxon>
        <taxon>Verrucomicrobiaceae</taxon>
        <taxon>Haloferula</taxon>
    </lineage>
</organism>
<dbReference type="Proteomes" id="UP000658278">
    <property type="component" value="Unassembled WGS sequence"/>
</dbReference>
<accession>A0A934VDP6</accession>
<dbReference type="PANTHER" id="PTHR30188">
    <property type="entry name" value="ABC TRANSPORTER PERMEASE PROTEIN-RELATED"/>
    <property type="match status" value="1"/>
</dbReference>
<keyword evidence="1" id="KW-0472">Membrane</keyword>
<name>A0A934VDP6_9BACT</name>
<evidence type="ECO:0000313" key="2">
    <source>
        <dbReference type="EMBL" id="MBK1826489.1"/>
    </source>
</evidence>
<feature type="transmembrane region" description="Helical" evidence="1">
    <location>
        <begin position="236"/>
        <end position="257"/>
    </location>
</feature>
<sequence length="259" mass="27914">MQAPLHPESRLIRPFLEFFQLTTGVAAHAFARIGVLRFPATQRVFHKQVLFTGIQALLPVTIAGLAVGIGLVSQMRSLLGSGVELNVKMMQVVVLREFAPLLTAFIVLGRSGSAMATEIAAMKVRGEIRSLYRLGIDPGDYLIVPRVVGCCIAVPALTLLFQLVATGVGPAFASLFVEMRLLPYYSALFQQIALSDILIGLSKNVSFGLIIASVACSTGIHVPAQPAWIPQAAELSVLRSFILLLLADLLFASIYLIRS</sequence>
<gene>
    <name evidence="2" type="ORF">JIN81_05630</name>
</gene>
<reference evidence="2" key="1">
    <citation type="submission" date="2021-01" db="EMBL/GenBank/DDBJ databases">
        <title>Modified the classification status of verrucomicrobia.</title>
        <authorList>
            <person name="Feng X."/>
        </authorList>
    </citation>
    <scope>NUCLEOTIDE SEQUENCE</scope>
    <source>
        <strain evidence="2">KCTC 22201</strain>
    </source>
</reference>
<dbReference type="PANTHER" id="PTHR30188:SF4">
    <property type="entry name" value="PROTEIN TRIGALACTOSYLDIACYLGLYCEROL 1, CHLOROPLASTIC"/>
    <property type="match status" value="1"/>
</dbReference>